<keyword evidence="6" id="KW-1185">Reference proteome</keyword>
<proteinExistence type="predicted"/>
<dbReference type="GO" id="GO:0008168">
    <property type="term" value="F:methyltransferase activity"/>
    <property type="evidence" value="ECO:0007669"/>
    <property type="project" value="UniProtKB-KW"/>
</dbReference>
<evidence type="ECO:0000256" key="2">
    <source>
        <dbReference type="ARBA" id="ARBA00022679"/>
    </source>
</evidence>
<keyword evidence="3" id="KW-0949">S-adenosyl-L-methionine</keyword>
<dbReference type="PANTHER" id="PTHR43464">
    <property type="entry name" value="METHYLTRANSFERASE"/>
    <property type="match status" value="1"/>
</dbReference>
<dbReference type="InterPro" id="IPR041698">
    <property type="entry name" value="Methyltransf_25"/>
</dbReference>
<comment type="caution">
    <text evidence="5">The sequence shown here is derived from an EMBL/GenBank/DDBJ whole genome shotgun (WGS) entry which is preliminary data.</text>
</comment>
<accession>A0A3N1Y607</accession>
<dbReference type="GO" id="GO:0032259">
    <property type="term" value="P:methylation"/>
    <property type="evidence" value="ECO:0007669"/>
    <property type="project" value="UniProtKB-KW"/>
</dbReference>
<keyword evidence="1 5" id="KW-0489">Methyltransferase</keyword>
<name>A0A3N1Y607_9GAMM</name>
<dbReference type="RefSeq" id="WP_123399259.1">
    <property type="nucleotide sequence ID" value="NZ_RJVI01000001.1"/>
</dbReference>
<feature type="domain" description="Methyltransferase" evidence="4">
    <location>
        <begin position="41"/>
        <end position="127"/>
    </location>
</feature>
<dbReference type="PANTHER" id="PTHR43464:SF19">
    <property type="entry name" value="UBIQUINONE BIOSYNTHESIS O-METHYLTRANSFERASE, MITOCHONDRIAL"/>
    <property type="match status" value="1"/>
</dbReference>
<sequence>MGEDRRALWDARYRMRDPARARPARVLSENLHLLPARGRALEIACGFGANALLLAARGLAVTAWDLSPVAIAALRERAALEGLALAAAVRDVVAEPPPAQAFDVVVVSYFLERALCPAIAAALRPGGLLFYQTHTRAGAGRRGPRDPGFRLADGELLRLFPGLVPRVYRDEGAVGDMTQGLRGEAYLVAQRLPPQAPPSSSSPE</sequence>
<dbReference type="OrthoDB" id="9804312at2"/>
<reference evidence="5 6" key="1">
    <citation type="submission" date="2018-11" db="EMBL/GenBank/DDBJ databases">
        <title>Genomic Encyclopedia of Type Strains, Phase IV (KMG-IV): sequencing the most valuable type-strain genomes for metagenomic binning, comparative biology and taxonomic classification.</title>
        <authorList>
            <person name="Goeker M."/>
        </authorList>
    </citation>
    <scope>NUCLEOTIDE SEQUENCE [LARGE SCALE GENOMIC DNA]</scope>
    <source>
        <strain evidence="5 6">DSM 100275</strain>
    </source>
</reference>
<evidence type="ECO:0000259" key="4">
    <source>
        <dbReference type="Pfam" id="PF13649"/>
    </source>
</evidence>
<dbReference type="Proteomes" id="UP000276634">
    <property type="component" value="Unassembled WGS sequence"/>
</dbReference>
<evidence type="ECO:0000313" key="6">
    <source>
        <dbReference type="Proteomes" id="UP000276634"/>
    </source>
</evidence>
<evidence type="ECO:0000256" key="1">
    <source>
        <dbReference type="ARBA" id="ARBA00022603"/>
    </source>
</evidence>
<dbReference type="EMBL" id="RJVI01000001">
    <property type="protein sequence ID" value="ROR34244.1"/>
    <property type="molecule type" value="Genomic_DNA"/>
</dbReference>
<evidence type="ECO:0000256" key="3">
    <source>
        <dbReference type="ARBA" id="ARBA00022691"/>
    </source>
</evidence>
<evidence type="ECO:0000313" key="5">
    <source>
        <dbReference type="EMBL" id="ROR34244.1"/>
    </source>
</evidence>
<dbReference type="SUPFAM" id="SSF53335">
    <property type="entry name" value="S-adenosyl-L-methionine-dependent methyltransferases"/>
    <property type="match status" value="1"/>
</dbReference>
<organism evidence="5 6">
    <name type="scientific">Inmirania thermothiophila</name>
    <dbReference type="NCBI Taxonomy" id="1750597"/>
    <lineage>
        <taxon>Bacteria</taxon>
        <taxon>Pseudomonadati</taxon>
        <taxon>Pseudomonadota</taxon>
        <taxon>Gammaproteobacteria</taxon>
        <taxon>Chromatiales</taxon>
        <taxon>Ectothiorhodospiraceae</taxon>
        <taxon>Inmirania</taxon>
    </lineage>
</organism>
<protein>
    <submittedName>
        <fullName evidence="5">Methyltransferase family protein</fullName>
    </submittedName>
</protein>
<dbReference type="AlphaFoldDB" id="A0A3N1Y607"/>
<keyword evidence="2 5" id="KW-0808">Transferase</keyword>
<dbReference type="Gene3D" id="3.40.50.150">
    <property type="entry name" value="Vaccinia Virus protein VP39"/>
    <property type="match status" value="1"/>
</dbReference>
<dbReference type="Pfam" id="PF13649">
    <property type="entry name" value="Methyltransf_25"/>
    <property type="match status" value="1"/>
</dbReference>
<gene>
    <name evidence="5" type="ORF">EDC57_0140</name>
</gene>
<dbReference type="InterPro" id="IPR029063">
    <property type="entry name" value="SAM-dependent_MTases_sf"/>
</dbReference>